<feature type="domain" description="PKD" evidence="2">
    <location>
        <begin position="502"/>
        <end position="602"/>
    </location>
</feature>
<dbReference type="InterPro" id="IPR000408">
    <property type="entry name" value="Reg_chr_condens"/>
</dbReference>
<evidence type="ECO:0000256" key="1">
    <source>
        <dbReference type="ARBA" id="ARBA00022737"/>
    </source>
</evidence>
<dbReference type="EMBL" id="JBHUOX010000001">
    <property type="protein sequence ID" value="MFD2999130.1"/>
    <property type="molecule type" value="Genomic_DNA"/>
</dbReference>
<dbReference type="InterPro" id="IPR022409">
    <property type="entry name" value="PKD/Chitinase_dom"/>
</dbReference>
<dbReference type="Pfam" id="PF25390">
    <property type="entry name" value="WD40_RLD"/>
    <property type="match status" value="1"/>
</dbReference>
<dbReference type="Proteomes" id="UP001597641">
    <property type="component" value="Unassembled WGS sequence"/>
</dbReference>
<dbReference type="PROSITE" id="PS50012">
    <property type="entry name" value="RCC1_3"/>
    <property type="match status" value="7"/>
</dbReference>
<dbReference type="PRINTS" id="PR00633">
    <property type="entry name" value="RCCNDNSATION"/>
</dbReference>
<dbReference type="InterPro" id="IPR026444">
    <property type="entry name" value="Secre_tail"/>
</dbReference>
<evidence type="ECO:0000313" key="3">
    <source>
        <dbReference type="EMBL" id="MFD2999130.1"/>
    </source>
</evidence>
<evidence type="ECO:0000313" key="4">
    <source>
        <dbReference type="Proteomes" id="UP001597641"/>
    </source>
</evidence>
<dbReference type="Pfam" id="PF18911">
    <property type="entry name" value="PKD_4"/>
    <property type="match status" value="1"/>
</dbReference>
<dbReference type="InterPro" id="IPR009091">
    <property type="entry name" value="RCC1/BLIP-II"/>
</dbReference>
<dbReference type="Gene3D" id="2.130.10.30">
    <property type="entry name" value="Regulator of chromosome condensation 1/beta-lactamase-inhibitor protein II"/>
    <property type="match status" value="2"/>
</dbReference>
<dbReference type="InterPro" id="IPR051625">
    <property type="entry name" value="Signaling_Regulatory_Domain"/>
</dbReference>
<sequence>MENNFLPYFNFHHKVVMGAVAINYQKQTFFYSAFFLLLISQLVPMKSIAQSLGQGSASRHSTAVSGDGKVYTWGENDKGQLGTGDLVDRTTKYEITTVGSLNGKTVISTAAGYYHSLALTSDKTVHAWGFGFHGQLGNGNNSDSRVPVQILNLTDVIAIAAGNSHSIALKRDGTVYAWGYNFEGELGNGNNSNSNIPVQVNGLTDIIAIAAGHWHNLALKRDGTIYAWGHGGNGQLGDTYYMNRNSPVQVVGITGAIAVAAGGLHSLAIGKDKTVLAWGYGAFGQLGNGMSSNSGRPVTSLMINATAISAGEYHSFALKSDATAFTWGNGVHGELGNTSNSWSMKPILVADLTNINAISSGFKHNLALKSDGTIYGWGDGDSGQLGNGTSSDYNKPVQVVELNIGSCTNPVPQFTATVACSGTATSFTSTSTGVSQNAILEWDFNGDNIVDNNTDQNPSYTFTAAGMHTVKLTIRQGTCSATVTKDVIVEGPPAEVSITDAPTEPIAFVSGGTTITLNGIFVDDNLSAKIITWKWDENDEASNNAGILVGGSGTTTDPFRVSGSFTYNVPGVYKVTLTVKDNCGSAYTEHRYIVIYDPNGGFVTGGGWIDSPPGAYTPDINLTGKASFGFVSKYKNGSSIPVGQTEFQFRNAQLNFKSSNYEDCSLIVGGNKAKYKGTGTVEGMPGTYNFMVSVIDGQISGGVDKFRIRVWNGGGVLYDNNVNSSTQGEDSDPVTALGGGSIVIHKSTIKSTSTTSALIALGDFETVSNKFYCYPTSFSDKSVLAFSLENEENFTLDIYDMRGALVSQVKSGTAKANKLYEYELSGNGMANGMYIARLSTRTMVRSLKLVLEK</sequence>
<dbReference type="InterPro" id="IPR058923">
    <property type="entry name" value="RCC1-like_dom"/>
</dbReference>
<keyword evidence="4" id="KW-1185">Reference proteome</keyword>
<dbReference type="SUPFAM" id="SSF49299">
    <property type="entry name" value="PKD domain"/>
    <property type="match status" value="2"/>
</dbReference>
<feature type="domain" description="PKD" evidence="2">
    <location>
        <begin position="426"/>
        <end position="496"/>
    </location>
</feature>
<dbReference type="NCBIfam" id="TIGR04183">
    <property type="entry name" value="Por_Secre_tail"/>
    <property type="match status" value="1"/>
</dbReference>
<evidence type="ECO:0000259" key="2">
    <source>
        <dbReference type="PROSITE" id="PS50093"/>
    </source>
</evidence>
<dbReference type="InterPro" id="IPR000601">
    <property type="entry name" value="PKD_dom"/>
</dbReference>
<dbReference type="SUPFAM" id="SSF50985">
    <property type="entry name" value="RCC1/BLIP-II"/>
    <property type="match status" value="1"/>
</dbReference>
<dbReference type="Pfam" id="PF00415">
    <property type="entry name" value="RCC1"/>
    <property type="match status" value="1"/>
</dbReference>
<dbReference type="InterPro" id="IPR013783">
    <property type="entry name" value="Ig-like_fold"/>
</dbReference>
<dbReference type="RefSeq" id="WP_377480128.1">
    <property type="nucleotide sequence ID" value="NZ_JBHUOX010000001.1"/>
</dbReference>
<dbReference type="InterPro" id="IPR035986">
    <property type="entry name" value="PKD_dom_sf"/>
</dbReference>
<protein>
    <submittedName>
        <fullName evidence="3">PKD domain-containing protein</fullName>
    </submittedName>
</protein>
<comment type="caution">
    <text evidence="3">The sequence shown here is derived from an EMBL/GenBank/DDBJ whole genome shotgun (WGS) entry which is preliminary data.</text>
</comment>
<name>A0ABW6BMN7_9BACT</name>
<organism evidence="3 4">
    <name type="scientific">Pontibacter toksunensis</name>
    <dbReference type="NCBI Taxonomy" id="1332631"/>
    <lineage>
        <taxon>Bacteria</taxon>
        <taxon>Pseudomonadati</taxon>
        <taxon>Bacteroidota</taxon>
        <taxon>Cytophagia</taxon>
        <taxon>Cytophagales</taxon>
        <taxon>Hymenobacteraceae</taxon>
        <taxon>Pontibacter</taxon>
    </lineage>
</organism>
<accession>A0ABW6BMN7</accession>
<reference evidence="4" key="1">
    <citation type="journal article" date="2019" name="Int. J. Syst. Evol. Microbiol.">
        <title>The Global Catalogue of Microorganisms (GCM) 10K type strain sequencing project: providing services to taxonomists for standard genome sequencing and annotation.</title>
        <authorList>
            <consortium name="The Broad Institute Genomics Platform"/>
            <consortium name="The Broad Institute Genome Sequencing Center for Infectious Disease"/>
            <person name="Wu L."/>
            <person name="Ma J."/>
        </authorList>
    </citation>
    <scope>NUCLEOTIDE SEQUENCE [LARGE SCALE GENOMIC DNA]</scope>
    <source>
        <strain evidence="4">KCTC 23984</strain>
    </source>
</reference>
<proteinExistence type="predicted"/>
<dbReference type="PROSITE" id="PS00626">
    <property type="entry name" value="RCC1_2"/>
    <property type="match status" value="3"/>
</dbReference>
<gene>
    <name evidence="3" type="ORF">ACFS7Z_02070</name>
</gene>
<dbReference type="Pfam" id="PF00801">
    <property type="entry name" value="PKD"/>
    <property type="match status" value="1"/>
</dbReference>
<keyword evidence="1" id="KW-0677">Repeat</keyword>
<dbReference type="PANTHER" id="PTHR22872">
    <property type="entry name" value="BTK-BINDING PROTEIN-RELATED"/>
    <property type="match status" value="1"/>
</dbReference>
<dbReference type="CDD" id="cd00146">
    <property type="entry name" value="PKD"/>
    <property type="match status" value="2"/>
</dbReference>
<dbReference type="PROSITE" id="PS50093">
    <property type="entry name" value="PKD"/>
    <property type="match status" value="2"/>
</dbReference>
<dbReference type="Gene3D" id="2.60.40.10">
    <property type="entry name" value="Immunoglobulins"/>
    <property type="match status" value="1"/>
</dbReference>
<dbReference type="SMART" id="SM00089">
    <property type="entry name" value="PKD"/>
    <property type="match status" value="2"/>
</dbReference>